<evidence type="ECO:0000256" key="1">
    <source>
        <dbReference type="SAM" id="Phobius"/>
    </source>
</evidence>
<dbReference type="EMBL" id="CATNWA010008536">
    <property type="protein sequence ID" value="CAI9556419.1"/>
    <property type="molecule type" value="Genomic_DNA"/>
</dbReference>
<feature type="non-terminal residue" evidence="2">
    <location>
        <position position="1"/>
    </location>
</feature>
<keyword evidence="1" id="KW-1133">Transmembrane helix</keyword>
<name>A0ABN9C8P7_9NEOB</name>
<protein>
    <submittedName>
        <fullName evidence="2">Uncharacterized protein</fullName>
    </submittedName>
</protein>
<keyword evidence="3" id="KW-1185">Reference proteome</keyword>
<feature type="transmembrane region" description="Helical" evidence="1">
    <location>
        <begin position="49"/>
        <end position="71"/>
    </location>
</feature>
<keyword evidence="1" id="KW-0472">Membrane</keyword>
<gene>
    <name evidence="2" type="ORF">SPARVUS_LOCUS4545524</name>
</gene>
<comment type="caution">
    <text evidence="2">The sequence shown here is derived from an EMBL/GenBank/DDBJ whole genome shotgun (WGS) entry which is preliminary data.</text>
</comment>
<evidence type="ECO:0000313" key="3">
    <source>
        <dbReference type="Proteomes" id="UP001162483"/>
    </source>
</evidence>
<accession>A0ABN9C8P7</accession>
<dbReference type="Proteomes" id="UP001162483">
    <property type="component" value="Unassembled WGS sequence"/>
</dbReference>
<proteinExistence type="predicted"/>
<evidence type="ECO:0000313" key="2">
    <source>
        <dbReference type="EMBL" id="CAI9556419.1"/>
    </source>
</evidence>
<reference evidence="2" key="1">
    <citation type="submission" date="2023-05" db="EMBL/GenBank/DDBJ databases">
        <authorList>
            <person name="Stuckert A."/>
        </authorList>
    </citation>
    <scope>NUCLEOTIDE SEQUENCE</scope>
</reference>
<organism evidence="2 3">
    <name type="scientific">Staurois parvus</name>
    <dbReference type="NCBI Taxonomy" id="386267"/>
    <lineage>
        <taxon>Eukaryota</taxon>
        <taxon>Metazoa</taxon>
        <taxon>Chordata</taxon>
        <taxon>Craniata</taxon>
        <taxon>Vertebrata</taxon>
        <taxon>Euteleostomi</taxon>
        <taxon>Amphibia</taxon>
        <taxon>Batrachia</taxon>
        <taxon>Anura</taxon>
        <taxon>Neobatrachia</taxon>
        <taxon>Ranoidea</taxon>
        <taxon>Ranidae</taxon>
        <taxon>Staurois</taxon>
    </lineage>
</organism>
<feature type="non-terminal residue" evidence="2">
    <location>
        <position position="97"/>
    </location>
</feature>
<keyword evidence="1" id="KW-0812">Transmembrane</keyword>
<sequence length="97" mass="10687">SEVKDSGDTWTVTSTYKSDGGNVTCLVSHPTFQNLWSQSIISEGKTVSWMLIGILVGIAILLISALCIVYWNQKKIRSCSKKSLSTSPPQQVDYFAE</sequence>